<comment type="caution">
    <text evidence="2">The sequence shown here is derived from an EMBL/GenBank/DDBJ whole genome shotgun (WGS) entry which is preliminary data.</text>
</comment>
<evidence type="ECO:0000313" key="3">
    <source>
        <dbReference type="Proteomes" id="UP000887159"/>
    </source>
</evidence>
<proteinExistence type="predicted"/>
<evidence type="ECO:0008006" key="4">
    <source>
        <dbReference type="Google" id="ProtNLM"/>
    </source>
</evidence>
<evidence type="ECO:0000256" key="1">
    <source>
        <dbReference type="SAM" id="MobiDB-lite"/>
    </source>
</evidence>
<sequence>MWEKSQGKLEKAGLSPTDIKTELDATLGEFAPLFTTVKTWVADFKHGHTSIQDAEHSRRPKSDTTDEIFRKVPKKNYE</sequence>
<dbReference type="PANTHER" id="PTHR46060:SF1">
    <property type="entry name" value="MARINER MOS1 TRANSPOSASE-LIKE PROTEIN"/>
    <property type="match status" value="1"/>
</dbReference>
<reference evidence="2" key="1">
    <citation type="submission" date="2020-08" db="EMBL/GenBank/DDBJ databases">
        <title>Multicomponent nature underlies the extraordinary mechanical properties of spider dragline silk.</title>
        <authorList>
            <person name="Kono N."/>
            <person name="Nakamura H."/>
            <person name="Mori M."/>
            <person name="Yoshida Y."/>
            <person name="Ohtoshi R."/>
            <person name="Malay A.D."/>
            <person name="Moran D.A.P."/>
            <person name="Tomita M."/>
            <person name="Numata K."/>
            <person name="Arakawa K."/>
        </authorList>
    </citation>
    <scope>NUCLEOTIDE SEQUENCE</scope>
</reference>
<keyword evidence="3" id="KW-1185">Reference proteome</keyword>
<name>A0A8X6V4X7_TRICX</name>
<feature type="compositionally biased region" description="Basic and acidic residues" evidence="1">
    <location>
        <begin position="53"/>
        <end position="78"/>
    </location>
</feature>
<dbReference type="AlphaFoldDB" id="A0A8X6V4X7"/>
<dbReference type="Proteomes" id="UP000887159">
    <property type="component" value="Unassembled WGS sequence"/>
</dbReference>
<gene>
    <name evidence="2" type="ORF">TNCV_151061</name>
</gene>
<organism evidence="2 3">
    <name type="scientific">Trichonephila clavipes</name>
    <name type="common">Golden silk orbweaver</name>
    <name type="synonym">Nephila clavipes</name>
    <dbReference type="NCBI Taxonomy" id="2585209"/>
    <lineage>
        <taxon>Eukaryota</taxon>
        <taxon>Metazoa</taxon>
        <taxon>Ecdysozoa</taxon>
        <taxon>Arthropoda</taxon>
        <taxon>Chelicerata</taxon>
        <taxon>Arachnida</taxon>
        <taxon>Araneae</taxon>
        <taxon>Araneomorphae</taxon>
        <taxon>Entelegynae</taxon>
        <taxon>Araneoidea</taxon>
        <taxon>Nephilidae</taxon>
        <taxon>Trichonephila</taxon>
    </lineage>
</organism>
<dbReference type="InterPro" id="IPR052709">
    <property type="entry name" value="Transposase-MT_Hybrid"/>
</dbReference>
<feature type="region of interest" description="Disordered" evidence="1">
    <location>
        <begin position="49"/>
        <end position="78"/>
    </location>
</feature>
<dbReference type="PANTHER" id="PTHR46060">
    <property type="entry name" value="MARINER MOS1 TRANSPOSASE-LIKE PROTEIN"/>
    <property type="match status" value="1"/>
</dbReference>
<accession>A0A8X6V4X7</accession>
<dbReference type="EMBL" id="BMAU01021173">
    <property type="protein sequence ID" value="GFX93299.1"/>
    <property type="molecule type" value="Genomic_DNA"/>
</dbReference>
<evidence type="ECO:0000313" key="2">
    <source>
        <dbReference type="EMBL" id="GFX93299.1"/>
    </source>
</evidence>
<protein>
    <recommendedName>
        <fullName evidence="4">Transposase</fullName>
    </recommendedName>
</protein>